<dbReference type="EMBL" id="CM042056">
    <property type="protein sequence ID" value="KAI3696611.1"/>
    <property type="molecule type" value="Genomic_DNA"/>
</dbReference>
<keyword evidence="2" id="KW-1185">Reference proteome</keyword>
<protein>
    <submittedName>
        <fullName evidence="1">Uncharacterized protein</fullName>
    </submittedName>
</protein>
<proteinExistence type="predicted"/>
<reference evidence="1 2" key="2">
    <citation type="journal article" date="2022" name="Mol. Ecol. Resour.">
        <title>The genomes of chicory, endive, great burdock and yacon provide insights into Asteraceae paleo-polyploidization history and plant inulin production.</title>
        <authorList>
            <person name="Fan W."/>
            <person name="Wang S."/>
            <person name="Wang H."/>
            <person name="Wang A."/>
            <person name="Jiang F."/>
            <person name="Liu H."/>
            <person name="Zhao H."/>
            <person name="Xu D."/>
            <person name="Zhang Y."/>
        </authorList>
    </citation>
    <scope>NUCLEOTIDE SEQUENCE [LARGE SCALE GENOMIC DNA]</scope>
    <source>
        <strain evidence="2">cv. Niubang</strain>
    </source>
</reference>
<evidence type="ECO:0000313" key="1">
    <source>
        <dbReference type="EMBL" id="KAI3696611.1"/>
    </source>
</evidence>
<dbReference type="Proteomes" id="UP001055879">
    <property type="component" value="Linkage Group LG10"/>
</dbReference>
<comment type="caution">
    <text evidence="1">The sequence shown here is derived from an EMBL/GenBank/DDBJ whole genome shotgun (WGS) entry which is preliminary data.</text>
</comment>
<name>A0ACB8ZH03_ARCLA</name>
<reference evidence="2" key="1">
    <citation type="journal article" date="2022" name="Mol. Ecol. Resour.">
        <title>The genomes of chicory, endive, great burdock and yacon provide insights into Asteraceae palaeo-polyploidization history and plant inulin production.</title>
        <authorList>
            <person name="Fan W."/>
            <person name="Wang S."/>
            <person name="Wang H."/>
            <person name="Wang A."/>
            <person name="Jiang F."/>
            <person name="Liu H."/>
            <person name="Zhao H."/>
            <person name="Xu D."/>
            <person name="Zhang Y."/>
        </authorList>
    </citation>
    <scope>NUCLEOTIDE SEQUENCE [LARGE SCALE GENOMIC DNA]</scope>
    <source>
        <strain evidence="2">cv. Niubang</strain>
    </source>
</reference>
<accession>A0ACB8ZH03</accession>
<evidence type="ECO:0000313" key="2">
    <source>
        <dbReference type="Proteomes" id="UP001055879"/>
    </source>
</evidence>
<organism evidence="1 2">
    <name type="scientific">Arctium lappa</name>
    <name type="common">Greater burdock</name>
    <name type="synonym">Lappa major</name>
    <dbReference type="NCBI Taxonomy" id="4217"/>
    <lineage>
        <taxon>Eukaryota</taxon>
        <taxon>Viridiplantae</taxon>
        <taxon>Streptophyta</taxon>
        <taxon>Embryophyta</taxon>
        <taxon>Tracheophyta</taxon>
        <taxon>Spermatophyta</taxon>
        <taxon>Magnoliopsida</taxon>
        <taxon>eudicotyledons</taxon>
        <taxon>Gunneridae</taxon>
        <taxon>Pentapetalae</taxon>
        <taxon>asterids</taxon>
        <taxon>campanulids</taxon>
        <taxon>Asterales</taxon>
        <taxon>Asteraceae</taxon>
        <taxon>Carduoideae</taxon>
        <taxon>Cardueae</taxon>
        <taxon>Arctiinae</taxon>
        <taxon>Arctium</taxon>
    </lineage>
</organism>
<sequence length="1211" mass="138326">MEITQVSVGGFSDQVKAKMLLDYLEETAGRVSRCWVKASSTPPDTYPEFDADLEKIQKVDEYEKVEPHAFVHFVDPDSVNSLLEAEGKGELVFLNNSLKVSLGPENPYRMNQRRRTKEPIKLSNVVLEIGMFTSHDNFLVGWRGPESGVDFLVDPFDYSCKFLLTKDTAFSFKGTKNHAVIKCNYKVEFLAREVIDIKYSQSHMVLVFQLVSAPLICYRTADDDIAITHPSEMLDDDDPWIRTTDFTPSGAIGRCHTYRILVRIRDVPKAKKALAILREQRVPIEEFRTELKVQNEPEFVTALRDREPFFCIQYQDDISFKVLFLVNAVLHRGIINQHQFSEKVFDLLRDQSEEVNVAALKHICSYRHPLYDGFTQLKTVQKWLLNNPKLIEKQIEQKDITEVRRLIITPSKAYCLPPEVELSNRVLRHYREVSDRFLRVTFMDEGMRTLNNHVLNFYPAPIVKGFIPQKTTMFRRVKNILSEGFYLCGRRYCFLAFSANQLRDQSAWFFAENGKISCRHITSWMGKFNNRNVAKCAARMGQCFSSTYATVEVPRTEVDLNLKDIKRNGYVFSDGIGKISPELALEVAEMLQLKDNQPCAYQIRYAGCKGVVVWWPDKKGDNIKLSLRPSMNKFESNHTVLEICSWTRLQPGFLNRQIITLLSALNVGDDIFWEMQTKMVRNLNQMLEDTDMAFDVITSSCAESGTTASIMLAAGFKPATEPHLRGMLNSIRVAQLEDLREKSRIFVPEGRWLMGCLDELGVLEQGQCFIQVSNPSVENCFVKHGSRFSDTKRNLTVIKGTVVIAKNPCLHPGDVRVLEAVDVPGLEHLFDCLIFPQKGDRPHTDEASGSDLDGDLYFVTWDENLIPPSKRSWPPMEYTAAEAKLLPRNVKHSDIIDFFTKNMVNDSLGTICNAHVVHADMSDYGALDEKCIKLAELAATAVDFPKTGKIVNMPPALRPKLYPDFMGKESFQSYKSEKILGKLYRHVKDCRTTDVTPSSELLILPSDVPYDEDLEVPEAASFVNDAWGCKLSYDRQLNGLLGQYKVSREEEIVTGHIWSMPKHASKKQGELRERIKHAYSALRKEFRKVFDYLGPDFDQIPEEERNERYERKASAWYQVTYHPIWVKKSLALQEPDRKCETVNLSFAWIAADYLARIKIKRRGAGNGKSHKPIDSLGQYLADRMDGLTAAWPLCLILSICLISSILSLCLN</sequence>
<gene>
    <name evidence="1" type="ORF">L6452_29032</name>
</gene>